<gene>
    <name evidence="1" type="ORF">G7K_6914-t1</name>
</gene>
<evidence type="ECO:0000313" key="2">
    <source>
        <dbReference type="Proteomes" id="UP000033140"/>
    </source>
</evidence>
<dbReference type="EMBL" id="BACD03000095">
    <property type="protein sequence ID" value="GAO52848.1"/>
    <property type="molecule type" value="Genomic_DNA"/>
</dbReference>
<name>A0A0E9NSX0_SAICN</name>
<comment type="caution">
    <text evidence="1">The sequence shown here is derived from an EMBL/GenBank/DDBJ whole genome shotgun (WGS) entry which is preliminary data.</text>
</comment>
<proteinExistence type="predicted"/>
<reference evidence="1 2" key="2">
    <citation type="journal article" date="2014" name="J. Gen. Appl. Microbiol.">
        <title>The early diverging ascomycetous budding yeast Saitoella complicata has three histone deacetylases belonging to the Clr6, Hos2, and Rpd3 lineages.</title>
        <authorList>
            <person name="Nishida H."/>
            <person name="Matsumoto T."/>
            <person name="Kondo S."/>
            <person name="Hamamoto M."/>
            <person name="Yoshikawa H."/>
        </authorList>
    </citation>
    <scope>NUCLEOTIDE SEQUENCE [LARGE SCALE GENOMIC DNA]</scope>
    <source>
        <strain evidence="1 2">NRRL Y-17804</strain>
    </source>
</reference>
<accession>A0A0E9NSX0</accession>
<dbReference type="AlphaFoldDB" id="A0A0E9NSX0"/>
<organism evidence="1 2">
    <name type="scientific">Saitoella complicata (strain BCRC 22490 / CBS 7301 / JCM 7358 / NBRC 10748 / NRRL Y-17804)</name>
    <dbReference type="NCBI Taxonomy" id="698492"/>
    <lineage>
        <taxon>Eukaryota</taxon>
        <taxon>Fungi</taxon>
        <taxon>Dikarya</taxon>
        <taxon>Ascomycota</taxon>
        <taxon>Taphrinomycotina</taxon>
        <taxon>Taphrinomycotina incertae sedis</taxon>
        <taxon>Saitoella</taxon>
    </lineage>
</organism>
<keyword evidence="2" id="KW-1185">Reference proteome</keyword>
<reference evidence="1 2" key="3">
    <citation type="journal article" date="2015" name="Genome Announc.">
        <title>Draft Genome Sequence of the Archiascomycetous Yeast Saitoella complicata.</title>
        <authorList>
            <person name="Yamauchi K."/>
            <person name="Kondo S."/>
            <person name="Hamamoto M."/>
            <person name="Takahashi Y."/>
            <person name="Ogura Y."/>
            <person name="Hayashi T."/>
            <person name="Nishida H."/>
        </authorList>
    </citation>
    <scope>NUCLEOTIDE SEQUENCE [LARGE SCALE GENOMIC DNA]</scope>
    <source>
        <strain evidence="1 2">NRRL Y-17804</strain>
    </source>
</reference>
<sequence>MGQFDVKGRIEDRFHFGLEANLRNSTLPQEKYVDWIKHQLNNNHHPDQATATGRFPYEHKQRIILTDGKQSGIIFGSV</sequence>
<protein>
    <submittedName>
        <fullName evidence="1">Uncharacterized protein</fullName>
    </submittedName>
</protein>
<evidence type="ECO:0000313" key="1">
    <source>
        <dbReference type="EMBL" id="GAO52848.1"/>
    </source>
</evidence>
<reference evidence="1 2" key="1">
    <citation type="journal article" date="2011" name="J. Gen. Appl. Microbiol.">
        <title>Draft genome sequencing of the enigmatic yeast Saitoella complicata.</title>
        <authorList>
            <person name="Nishida H."/>
            <person name="Hamamoto M."/>
            <person name="Sugiyama J."/>
        </authorList>
    </citation>
    <scope>NUCLEOTIDE SEQUENCE [LARGE SCALE GENOMIC DNA]</scope>
    <source>
        <strain evidence="1 2">NRRL Y-17804</strain>
    </source>
</reference>
<dbReference type="Proteomes" id="UP000033140">
    <property type="component" value="Unassembled WGS sequence"/>
</dbReference>